<gene>
    <name evidence="2" type="ORF">EUBHAL_02679</name>
</gene>
<evidence type="ECO:0000313" key="3">
    <source>
        <dbReference type="Proteomes" id="UP000003174"/>
    </source>
</evidence>
<dbReference type="InterPro" id="IPR041657">
    <property type="entry name" value="HTH_17"/>
</dbReference>
<dbReference type="InterPro" id="IPR010093">
    <property type="entry name" value="SinI_DNA-bd"/>
</dbReference>
<feature type="domain" description="Helix-turn-helix" evidence="1">
    <location>
        <begin position="8"/>
        <end position="55"/>
    </location>
</feature>
<proteinExistence type="predicted"/>
<sequence>MYEYIPEVMTFKECKELLKVGKNTLLDLIHSGQISAFKIGNRWKIAKQSVIEFIRYR</sequence>
<protein>
    <submittedName>
        <fullName evidence="2">DNA binding domain, excisionase family</fullName>
    </submittedName>
</protein>
<organism evidence="2 3">
    <name type="scientific">Anaerobutyricum hallii DSM 3353</name>
    <dbReference type="NCBI Taxonomy" id="411469"/>
    <lineage>
        <taxon>Bacteria</taxon>
        <taxon>Bacillati</taxon>
        <taxon>Bacillota</taxon>
        <taxon>Clostridia</taxon>
        <taxon>Lachnospirales</taxon>
        <taxon>Lachnospiraceae</taxon>
        <taxon>Anaerobutyricum</taxon>
    </lineage>
</organism>
<evidence type="ECO:0000259" key="1">
    <source>
        <dbReference type="Pfam" id="PF12728"/>
    </source>
</evidence>
<dbReference type="eggNOG" id="COG3311">
    <property type="taxonomic scope" value="Bacteria"/>
</dbReference>
<dbReference type="NCBIfam" id="TIGR01764">
    <property type="entry name" value="excise"/>
    <property type="match status" value="1"/>
</dbReference>
<dbReference type="EMBL" id="ACEP01000119">
    <property type="protein sequence ID" value="EEG35458.1"/>
    <property type="molecule type" value="Genomic_DNA"/>
</dbReference>
<dbReference type="AlphaFoldDB" id="C0EZ23"/>
<dbReference type="GO" id="GO:0003677">
    <property type="term" value="F:DNA binding"/>
    <property type="evidence" value="ECO:0007669"/>
    <property type="project" value="InterPro"/>
</dbReference>
<reference evidence="2 3" key="1">
    <citation type="submission" date="2009-01" db="EMBL/GenBank/DDBJ databases">
        <authorList>
            <person name="Fulton L."/>
            <person name="Clifton S."/>
            <person name="Fulton B."/>
            <person name="Xu J."/>
            <person name="Minx P."/>
            <person name="Pepin K.H."/>
            <person name="Johnson M."/>
            <person name="Bhonagiri V."/>
            <person name="Nash W.E."/>
            <person name="Mardis E.R."/>
            <person name="Wilson R.K."/>
        </authorList>
    </citation>
    <scope>NUCLEOTIDE SEQUENCE [LARGE SCALE GENOMIC DNA]</scope>
    <source>
        <strain evidence="2 3">DSM 3353</strain>
    </source>
</reference>
<dbReference type="Pfam" id="PF12728">
    <property type="entry name" value="HTH_17"/>
    <property type="match status" value="1"/>
</dbReference>
<name>C0EZ23_9FIRM</name>
<reference evidence="2 3" key="2">
    <citation type="submission" date="2009-02" db="EMBL/GenBank/DDBJ databases">
        <title>Draft genome sequence of Eubacterium hallii (DSM 3353).</title>
        <authorList>
            <person name="Sudarsanam P."/>
            <person name="Ley R."/>
            <person name="Guruge J."/>
            <person name="Turnbaugh P.J."/>
            <person name="Mahowald M."/>
            <person name="Liep D."/>
            <person name="Gordon J."/>
        </authorList>
    </citation>
    <scope>NUCLEOTIDE SEQUENCE [LARGE SCALE GENOMIC DNA]</scope>
    <source>
        <strain evidence="2 3">DSM 3353</strain>
    </source>
</reference>
<evidence type="ECO:0000313" key="2">
    <source>
        <dbReference type="EMBL" id="EEG35458.1"/>
    </source>
</evidence>
<comment type="caution">
    <text evidence="2">The sequence shown here is derived from an EMBL/GenBank/DDBJ whole genome shotgun (WGS) entry which is preliminary data.</text>
</comment>
<dbReference type="Proteomes" id="UP000003174">
    <property type="component" value="Unassembled WGS sequence"/>
</dbReference>
<accession>C0EZ23</accession>